<dbReference type="InterPro" id="IPR007890">
    <property type="entry name" value="CHASE2"/>
</dbReference>
<accession>A0A1Z4KVI3</accession>
<keyword evidence="1" id="KW-0812">Transmembrane</keyword>
<feature type="domain" description="CHASE2" evidence="2">
    <location>
        <begin position="403"/>
        <end position="718"/>
    </location>
</feature>
<feature type="transmembrane region" description="Helical" evidence="1">
    <location>
        <begin position="380"/>
        <end position="400"/>
    </location>
</feature>
<dbReference type="AlphaFoldDB" id="A0A1Z4KVI3"/>
<geneLocation type="plasmid" evidence="3">
    <name>plasmid1</name>
</geneLocation>
<dbReference type="InterPro" id="IPR024983">
    <property type="entry name" value="CHAT_dom"/>
</dbReference>
<dbReference type="Pfam" id="PF05226">
    <property type="entry name" value="CHASE2"/>
    <property type="match status" value="1"/>
</dbReference>
<sequence length="781" mass="87929">MTKLIVLKFGKGSFETGFPVTLQIGEENSRPESEVIGELPPEKELPLNFNCWQSIYRSLDFAARPKGLTKQKLLIANEQQCLEAAQQLRDCFNYWLQSESFRPIREKWLEKLQTSDIIRVILQTQDYQLQKLPWHLWELIERYPNAEIALSTPIYEKVEFSPISTATVKILALLGDSHGINIGTDRLLLEQLPNTKIHFLVEPSCEDLTDNLWQQNWDILFFAGHSSSQSTGETGQIYINQTESLTISQLKYALRQAVERGLKLAIFNSCDGLGLAREFASLQIPQLIVMREPVPDRVAQTFLKHFLQAYAGGKSLYLAVREARERLQGLDGQFPCASWLPVIYQNLAEIPASWQELIGKEMEGQKSKGAYGKSLSVPHFLWLGCASLAIALFVIGVRYVGMLQGLELQAFDRLQQLRPDEQPDSRLLVVTITEEDVQSQSQEKPQGSLSDESLLKLLKKLEAYQPQSIGLDIYRDRPVKPELPELAKHLYNSKHLSAVCRVSDAQSEHPGIKPPPEITPERLGFSDLVIDSDNIVRRHLLALTPPPSSPCKAQYAFSVQVALRYLAAHNISLKFTNDGAWKLGKTAFKPLTAHTSGYQGIDASGHQILLNYRKERSLQEFVPQVSLTEVLTGKINANTVKNKIVLIGTTAESFEDYSFTPNITNQGAIEKIPGVILQAQMISQLLSAALDGRSLIWAWSVWQETIWIWGWSLTGSLLAWYIRPLFYLGIVTSIAIASLYGICFVVLIQYSTWIPLIPSAIALISSIILIAYFTRYFPRSA</sequence>
<protein>
    <submittedName>
        <fullName evidence="3">Adenylate cyclase</fullName>
    </submittedName>
</protein>
<dbReference type="Pfam" id="PF12770">
    <property type="entry name" value="CHAT"/>
    <property type="match status" value="1"/>
</dbReference>
<name>A0A1Z4KVI3_ANAVA</name>
<organism evidence="3 4">
    <name type="scientific">Trichormus variabilis NIES-23</name>
    <dbReference type="NCBI Taxonomy" id="1973479"/>
    <lineage>
        <taxon>Bacteria</taxon>
        <taxon>Bacillati</taxon>
        <taxon>Cyanobacteriota</taxon>
        <taxon>Cyanophyceae</taxon>
        <taxon>Nostocales</taxon>
        <taxon>Nostocaceae</taxon>
        <taxon>Trichormus</taxon>
    </lineage>
</organism>
<keyword evidence="1" id="KW-1133">Transmembrane helix</keyword>
<dbReference type="EMBL" id="AP018217">
    <property type="protein sequence ID" value="BAY72883.1"/>
    <property type="molecule type" value="Genomic_DNA"/>
</dbReference>
<dbReference type="SMART" id="SM01080">
    <property type="entry name" value="CHASE2"/>
    <property type="match status" value="1"/>
</dbReference>
<proteinExistence type="predicted"/>
<feature type="transmembrane region" description="Helical" evidence="1">
    <location>
        <begin position="753"/>
        <end position="773"/>
    </location>
</feature>
<evidence type="ECO:0000259" key="2">
    <source>
        <dbReference type="SMART" id="SM01080"/>
    </source>
</evidence>
<feature type="transmembrane region" description="Helical" evidence="1">
    <location>
        <begin position="725"/>
        <end position="747"/>
    </location>
</feature>
<evidence type="ECO:0000313" key="3">
    <source>
        <dbReference type="EMBL" id="BAY72883.1"/>
    </source>
</evidence>
<evidence type="ECO:0000256" key="1">
    <source>
        <dbReference type="SAM" id="Phobius"/>
    </source>
</evidence>
<dbReference type="Proteomes" id="UP000217507">
    <property type="component" value="Plasmid Plasmid1 dna"/>
</dbReference>
<keyword evidence="1" id="KW-0472">Membrane</keyword>
<gene>
    <name evidence="3" type="ORF">NIES23_57110</name>
</gene>
<keyword evidence="3" id="KW-0614">Plasmid</keyword>
<reference evidence="3 4" key="1">
    <citation type="submission" date="2017-06" db="EMBL/GenBank/DDBJ databases">
        <title>Genome sequencing of cyanobaciteial culture collection at National Institute for Environmental Studies (NIES).</title>
        <authorList>
            <person name="Hirose Y."/>
            <person name="Shimura Y."/>
            <person name="Fujisawa T."/>
            <person name="Nakamura Y."/>
            <person name="Kawachi M."/>
        </authorList>
    </citation>
    <scope>NUCLEOTIDE SEQUENCE [LARGE SCALE GENOMIC DNA]</scope>
    <source>
        <strain evidence="3 4">NIES-23</strain>
        <plasmid evidence="4">Plasmid Plasmid1 dna</plasmid>
    </source>
</reference>
<evidence type="ECO:0000313" key="4">
    <source>
        <dbReference type="Proteomes" id="UP000217507"/>
    </source>
</evidence>